<dbReference type="Proteomes" id="UP000539111">
    <property type="component" value="Unassembled WGS sequence"/>
</dbReference>
<feature type="region of interest" description="Disordered" evidence="1">
    <location>
        <begin position="197"/>
        <end position="222"/>
    </location>
</feature>
<organism evidence="2 3">
    <name type="scientific">Spelaeicoccus albus</name>
    <dbReference type="NCBI Taxonomy" id="1280376"/>
    <lineage>
        <taxon>Bacteria</taxon>
        <taxon>Bacillati</taxon>
        <taxon>Actinomycetota</taxon>
        <taxon>Actinomycetes</taxon>
        <taxon>Micrococcales</taxon>
        <taxon>Brevibacteriaceae</taxon>
        <taxon>Spelaeicoccus</taxon>
    </lineage>
</organism>
<comment type="caution">
    <text evidence="2">The sequence shown here is derived from an EMBL/GenBank/DDBJ whole genome shotgun (WGS) entry which is preliminary data.</text>
</comment>
<dbReference type="AlphaFoldDB" id="A0A7Z0D3L6"/>
<gene>
    <name evidence="2" type="ORF">BJY26_002571</name>
</gene>
<evidence type="ECO:0000313" key="2">
    <source>
        <dbReference type="EMBL" id="NYI68265.1"/>
    </source>
</evidence>
<proteinExistence type="predicted"/>
<sequence length="222" mass="23666">MLIVAIGVLSFSRRETIELTSGDVTVDGQDFYLAGHAIPREQSPGACPSCAVARWLPLLKAVESWSRADAQAIVMTSPSPTAGDCTEHCCRQATGSRWPKHVLLLPSIDRYGYADDALTQRAVSEILSSKQAATLDSAPGAGPVAEHLLDSDRGRFSGYSMDELVAALDDLDNAAEQAARESSEVLNVAMTMATYMTSLQTPDRKSSGEPAQRGTYAPSTDS</sequence>
<name>A0A7Z0D3L6_9MICO</name>
<keyword evidence="3" id="KW-1185">Reference proteome</keyword>
<evidence type="ECO:0000256" key="1">
    <source>
        <dbReference type="SAM" id="MobiDB-lite"/>
    </source>
</evidence>
<accession>A0A7Z0D3L6</accession>
<reference evidence="2 3" key="1">
    <citation type="submission" date="2020-07" db="EMBL/GenBank/DDBJ databases">
        <title>Sequencing the genomes of 1000 actinobacteria strains.</title>
        <authorList>
            <person name="Klenk H.-P."/>
        </authorList>
    </citation>
    <scope>NUCLEOTIDE SEQUENCE [LARGE SCALE GENOMIC DNA]</scope>
    <source>
        <strain evidence="2 3">DSM 26341</strain>
    </source>
</reference>
<dbReference type="EMBL" id="JACBZP010000001">
    <property type="protein sequence ID" value="NYI68265.1"/>
    <property type="molecule type" value="Genomic_DNA"/>
</dbReference>
<protein>
    <submittedName>
        <fullName evidence="2">Uncharacterized protein</fullName>
    </submittedName>
</protein>
<evidence type="ECO:0000313" key="3">
    <source>
        <dbReference type="Proteomes" id="UP000539111"/>
    </source>
</evidence>